<gene>
    <name evidence="1" type="ordered locus">Sfla_6205</name>
</gene>
<name>A0A8D3WLZ3_STRFA</name>
<organism evidence="1 2">
    <name type="scientific">Streptomyces pratensis (strain ATCC 33331 / IAF-45CD)</name>
    <dbReference type="NCBI Taxonomy" id="591167"/>
    <lineage>
        <taxon>Bacteria</taxon>
        <taxon>Bacillati</taxon>
        <taxon>Actinomycetota</taxon>
        <taxon>Actinomycetes</taxon>
        <taxon>Kitasatosporales</taxon>
        <taxon>Streptomycetaceae</taxon>
        <taxon>Streptomyces</taxon>
    </lineage>
</organism>
<evidence type="ECO:0000313" key="2">
    <source>
        <dbReference type="Proteomes" id="UP000002066"/>
    </source>
</evidence>
<protein>
    <submittedName>
        <fullName evidence="1">Uncharacterized protein</fullName>
    </submittedName>
</protein>
<reference evidence="1 2" key="1">
    <citation type="submission" date="2011-01" db="EMBL/GenBank/DDBJ databases">
        <title>Complete sequence of chromosome of Streptomyces flavogriseus ATCC 33331.</title>
        <authorList>
            <consortium name="US DOE Joint Genome Institute"/>
            <person name="Lucas S."/>
            <person name="Copeland A."/>
            <person name="Lapidus A."/>
            <person name="Cheng J.-F."/>
            <person name="Goodwin L."/>
            <person name="Pitluck S."/>
            <person name="Davenport K."/>
            <person name="Detter J.C."/>
            <person name="Han C."/>
            <person name="Tapia R."/>
            <person name="Land M."/>
            <person name="Hauser L."/>
            <person name="Kyrpides N."/>
            <person name="Ivanova N."/>
            <person name="Ovchinnikova G."/>
            <person name="Pagani I."/>
            <person name="Brumm P."/>
            <person name="Mead D."/>
            <person name="Woyke T."/>
        </authorList>
    </citation>
    <scope>NUCLEOTIDE SEQUENCE [LARGE SCALE GENOMIC DNA]</scope>
    <source>
        <strain evidence="2">ATCC 33331 / IAF-45CD</strain>
    </source>
</reference>
<proteinExistence type="predicted"/>
<dbReference type="AlphaFoldDB" id="A0A8D3WLZ3"/>
<accession>A0A8D3WLZ3</accession>
<dbReference type="Proteomes" id="UP000002066">
    <property type="component" value="Chromosome"/>
</dbReference>
<evidence type="ECO:0000313" key="1">
    <source>
        <dbReference type="EMBL" id="ADW07585.1"/>
    </source>
</evidence>
<dbReference type="EMBL" id="CP002475">
    <property type="protein sequence ID" value="ADW07585.1"/>
    <property type="molecule type" value="Genomic_DNA"/>
</dbReference>
<dbReference type="KEGG" id="sfa:Sfla_6205"/>
<sequence>MGLPVRSVRRAPSRRARHGRRPVFGRRLRLRIFAYRGIEFLSAQVPGEAGPGEECLLLVHVRKVVGQIRYRICTACGEGVISGVDIDGRLHSTGLGTRALSHLRSLHPGITWRSTLTLRATRDLLRRMRILPTAREPRCGHVLTLGPAG</sequence>